<comment type="caution">
    <text evidence="2">The sequence shown here is derived from an EMBL/GenBank/DDBJ whole genome shotgun (WGS) entry which is preliminary data.</text>
</comment>
<dbReference type="Proteomes" id="UP001557465">
    <property type="component" value="Unassembled WGS sequence"/>
</dbReference>
<dbReference type="EMBL" id="JBFRYC010000005">
    <property type="protein sequence ID" value="MEX1662078.1"/>
    <property type="molecule type" value="Genomic_DNA"/>
</dbReference>
<feature type="chain" id="PRO_5045100317" evidence="1">
    <location>
        <begin position="23"/>
        <end position="156"/>
    </location>
</feature>
<name>A0ABV3TKI8_9RHOB</name>
<proteinExistence type="predicted"/>
<feature type="signal peptide" evidence="1">
    <location>
        <begin position="1"/>
        <end position="22"/>
    </location>
</feature>
<evidence type="ECO:0000313" key="3">
    <source>
        <dbReference type="Proteomes" id="UP001557465"/>
    </source>
</evidence>
<evidence type="ECO:0000256" key="1">
    <source>
        <dbReference type="SAM" id="SignalP"/>
    </source>
</evidence>
<dbReference type="Pfam" id="PF10029">
    <property type="entry name" value="DUF2271"/>
    <property type="match status" value="1"/>
</dbReference>
<keyword evidence="1" id="KW-0732">Signal</keyword>
<protein>
    <submittedName>
        <fullName evidence="2">DUF2271 domain-containing protein</fullName>
    </submittedName>
</protein>
<accession>A0ABV3TKI8</accession>
<keyword evidence="3" id="KW-1185">Reference proteome</keyword>
<reference evidence="2 3" key="1">
    <citation type="journal article" date="2011" name="Int. J. Syst. Evol. Microbiol.">
        <title>Zhongshania antarctica gen. nov., sp. nov. and Zhongshania guokunii sp. nov., gammaproteobacteria respectively isolated from coastal attached (fast) ice and surface seawater of the Antarctic.</title>
        <authorList>
            <person name="Li H.J."/>
            <person name="Zhang X.Y."/>
            <person name="Chen C.X."/>
            <person name="Zhang Y.J."/>
            <person name="Gao Z.M."/>
            <person name="Yu Y."/>
            <person name="Chen X.L."/>
            <person name="Chen B."/>
            <person name="Zhang Y.Z."/>
        </authorList>
    </citation>
    <scope>NUCLEOTIDE SEQUENCE [LARGE SCALE GENOMIC DNA]</scope>
    <source>
        <strain evidence="2 3">15-R06ZXC-3</strain>
    </source>
</reference>
<sequence>MKTLLTTLALTTALTVPGLASARPVTFSTQMTDYYGNNAYFAMYVTNANGAYVGSLWMAGGNARYYRHLSGWYQATGGDAAQVSGITGASVGSGRSVKVTLDLQDALFDAGYVLHVDAAVENMPESPKEIVVPLSKANLGKAIGGRRYIKSLTITE</sequence>
<dbReference type="InterPro" id="IPR014469">
    <property type="entry name" value="DUF2271"/>
</dbReference>
<evidence type="ECO:0000313" key="2">
    <source>
        <dbReference type="EMBL" id="MEX1662078.1"/>
    </source>
</evidence>
<organism evidence="2 3">
    <name type="scientific">Thioclava arctica</name>
    <dbReference type="NCBI Taxonomy" id="3238301"/>
    <lineage>
        <taxon>Bacteria</taxon>
        <taxon>Pseudomonadati</taxon>
        <taxon>Pseudomonadota</taxon>
        <taxon>Alphaproteobacteria</taxon>
        <taxon>Rhodobacterales</taxon>
        <taxon>Paracoccaceae</taxon>
        <taxon>Thioclava</taxon>
    </lineage>
</organism>
<gene>
    <name evidence="2" type="ORF">AB4874_10510</name>
</gene>
<dbReference type="RefSeq" id="WP_368391952.1">
    <property type="nucleotide sequence ID" value="NZ_JBFRYC010000005.1"/>
</dbReference>